<reference evidence="2 3" key="1">
    <citation type="submission" date="2018-10" db="EMBL/GenBank/DDBJ databases">
        <title>Sequencing the genomes of 1000 actinobacteria strains.</title>
        <authorList>
            <person name="Klenk H.-P."/>
        </authorList>
    </citation>
    <scope>NUCLEOTIDE SEQUENCE [LARGE SCALE GENOMIC DNA]</scope>
    <source>
        <strain evidence="2 3">DSM 44267</strain>
    </source>
</reference>
<protein>
    <submittedName>
        <fullName evidence="2">Uncharacterized protein</fullName>
    </submittedName>
</protein>
<proteinExistence type="predicted"/>
<feature type="transmembrane region" description="Helical" evidence="1">
    <location>
        <begin position="44"/>
        <end position="61"/>
    </location>
</feature>
<sequence>MERMPDPVDQAVAHARAKAARTLPVFVAMLLAVVAMSLPLPRRFVAVVPLVLVVVLTVRLLRFLTDRKGSEKVVPAMTLVVAGVLLATLGLQGLFYPQVRDYEACVAGAQTSEALAACEQLRDGVFWGARELG</sequence>
<feature type="transmembrane region" description="Helical" evidence="1">
    <location>
        <begin position="20"/>
        <end position="38"/>
    </location>
</feature>
<evidence type="ECO:0000256" key="1">
    <source>
        <dbReference type="SAM" id="Phobius"/>
    </source>
</evidence>
<dbReference type="Proteomes" id="UP000278440">
    <property type="component" value="Unassembled WGS sequence"/>
</dbReference>
<keyword evidence="3" id="KW-1185">Reference proteome</keyword>
<feature type="transmembrane region" description="Helical" evidence="1">
    <location>
        <begin position="73"/>
        <end position="95"/>
    </location>
</feature>
<keyword evidence="1" id="KW-0472">Membrane</keyword>
<name>A0A495XWI1_9MICO</name>
<keyword evidence="1" id="KW-0812">Transmembrane</keyword>
<comment type="caution">
    <text evidence="2">The sequence shown here is derived from an EMBL/GenBank/DDBJ whole genome shotgun (WGS) entry which is preliminary data.</text>
</comment>
<evidence type="ECO:0000313" key="3">
    <source>
        <dbReference type="Proteomes" id="UP000278440"/>
    </source>
</evidence>
<dbReference type="EMBL" id="RBXT01000001">
    <property type="protein sequence ID" value="RKT78322.1"/>
    <property type="molecule type" value="Genomic_DNA"/>
</dbReference>
<evidence type="ECO:0000313" key="2">
    <source>
        <dbReference type="EMBL" id="RKT78322.1"/>
    </source>
</evidence>
<dbReference type="AlphaFoldDB" id="A0A495XWI1"/>
<keyword evidence="1" id="KW-1133">Transmembrane helix</keyword>
<gene>
    <name evidence="2" type="ORF">DFJ68_1766</name>
</gene>
<accession>A0A495XWI1</accession>
<organism evidence="2 3">
    <name type="scientific">Terracoccus luteus</name>
    <dbReference type="NCBI Taxonomy" id="53356"/>
    <lineage>
        <taxon>Bacteria</taxon>
        <taxon>Bacillati</taxon>
        <taxon>Actinomycetota</taxon>
        <taxon>Actinomycetes</taxon>
        <taxon>Micrococcales</taxon>
        <taxon>Intrasporangiaceae</taxon>
        <taxon>Terracoccus</taxon>
    </lineage>
</organism>